<reference evidence="1 2" key="1">
    <citation type="submission" date="2018-05" db="EMBL/GenBank/DDBJ databases">
        <title>Animal gut microbial communities from fecal samples from Wisconsin, USA.</title>
        <authorList>
            <person name="Neumann A."/>
        </authorList>
    </citation>
    <scope>NUCLEOTIDE SEQUENCE [LARGE SCALE GENOMIC DNA]</scope>
    <source>
        <strain evidence="1 2">UWS4</strain>
    </source>
</reference>
<keyword evidence="2" id="KW-1185">Reference proteome</keyword>
<organism evidence="1 2">
    <name type="scientific">Hallerella porci</name>
    <dbReference type="NCBI Taxonomy" id="1945871"/>
    <lineage>
        <taxon>Bacteria</taxon>
        <taxon>Pseudomonadati</taxon>
        <taxon>Fibrobacterota</taxon>
        <taxon>Fibrobacteria</taxon>
        <taxon>Fibrobacterales</taxon>
        <taxon>Fibrobacteraceae</taxon>
        <taxon>Hallerella</taxon>
    </lineage>
</organism>
<comment type="caution">
    <text evidence="1">The sequence shown here is derived from an EMBL/GenBank/DDBJ whole genome shotgun (WGS) entry which is preliminary data.</text>
</comment>
<accession>A0ABX5LJT3</accession>
<dbReference type="EMBL" id="QGHD01000016">
    <property type="protein sequence ID" value="PWK96646.1"/>
    <property type="molecule type" value="Genomic_DNA"/>
</dbReference>
<proteinExistence type="predicted"/>
<evidence type="ECO:0000313" key="1">
    <source>
        <dbReference type="EMBL" id="PWK96646.1"/>
    </source>
</evidence>
<dbReference type="Proteomes" id="UP000245523">
    <property type="component" value="Unassembled WGS sequence"/>
</dbReference>
<gene>
    <name evidence="1" type="ORF">B0H50_11630</name>
</gene>
<name>A0ABX5LJT3_9BACT</name>
<protein>
    <submittedName>
        <fullName evidence="1">Uncharacterized protein</fullName>
    </submittedName>
</protein>
<dbReference type="RefSeq" id="WP_146193713.1">
    <property type="nucleotide sequence ID" value="NZ_QGHD01000016.1"/>
</dbReference>
<sequence>MNLITKWDDIDFTKFHLVTGDWSKCADKRYFKLIIDNMVEVHYTHYLKDERYATPHIDDVDVNYADVENYIIEKYTERLSRMNDCPVFVVLDEMPYYDYTHDNVKALLELPTNYKIVCITRHQDLLDYNSNNRLCIFDDTNRLDDCHCPIYYTKYTNEINSFIMD</sequence>
<evidence type="ECO:0000313" key="2">
    <source>
        <dbReference type="Proteomes" id="UP000245523"/>
    </source>
</evidence>